<dbReference type="Gene3D" id="2.40.50.100">
    <property type="match status" value="1"/>
</dbReference>
<dbReference type="InterPro" id="IPR011053">
    <property type="entry name" value="Single_hybrid_motif"/>
</dbReference>
<name>A0A1B1TB89_9ARCH</name>
<reference evidence="1" key="1">
    <citation type="submission" date="2014-11" db="EMBL/GenBank/DDBJ databases">
        <authorList>
            <person name="Zhu J."/>
            <person name="Qi W."/>
            <person name="Song R."/>
        </authorList>
    </citation>
    <scope>NUCLEOTIDE SEQUENCE</scope>
</reference>
<dbReference type="CDD" id="cd06848">
    <property type="entry name" value="GCS_H"/>
    <property type="match status" value="1"/>
</dbReference>
<dbReference type="GO" id="GO:0005737">
    <property type="term" value="C:cytoplasm"/>
    <property type="evidence" value="ECO:0007669"/>
    <property type="project" value="TreeGrafter"/>
</dbReference>
<dbReference type="PANTHER" id="PTHR11715">
    <property type="entry name" value="GLYCINE CLEAVAGE SYSTEM H PROTEIN"/>
    <property type="match status" value="1"/>
</dbReference>
<evidence type="ECO:0000313" key="1">
    <source>
        <dbReference type="EMBL" id="ANV79561.1"/>
    </source>
</evidence>
<dbReference type="AlphaFoldDB" id="A0A1B1TB89"/>
<dbReference type="GO" id="GO:0019464">
    <property type="term" value="P:glycine decarboxylation via glycine cleavage system"/>
    <property type="evidence" value="ECO:0007669"/>
    <property type="project" value="InterPro"/>
</dbReference>
<sequence>MDEETVQFKVAHNRKYSTDHLWYQEKDDRLMIGVSEFLKFEIGEVLRIILPQAETEVDEGDGMFSIWTSEEKLPFAAPFSGLITDVNGEVEYSPHLANESPYDLGWIIILEPHNLDLELLLDPDEYVDYLAEL</sequence>
<dbReference type="GO" id="GO:0009249">
    <property type="term" value="P:protein lipoylation"/>
    <property type="evidence" value="ECO:0007669"/>
    <property type="project" value="TreeGrafter"/>
</dbReference>
<reference evidence="1" key="2">
    <citation type="journal article" date="2015" name="ISME J.">
        <title>A new class of marine Euryarchaeota group II from the Mediterranean deep chlorophyll maximum.</title>
        <authorList>
            <person name="Martin-Cuadrado A.B."/>
            <person name="Garcia-Heredia I."/>
            <person name="Molto A.G."/>
            <person name="Lopez-Ubeda R."/>
            <person name="Kimes N."/>
            <person name="Lopez-Garcia P."/>
            <person name="Moreira D."/>
            <person name="Rodriguez-Valera F."/>
        </authorList>
    </citation>
    <scope>NUCLEOTIDE SEQUENCE</scope>
</reference>
<dbReference type="SUPFAM" id="SSF51230">
    <property type="entry name" value="Single hybrid motif"/>
    <property type="match status" value="1"/>
</dbReference>
<dbReference type="EMBL" id="KP211839">
    <property type="protein sequence ID" value="ANV79561.1"/>
    <property type="molecule type" value="Genomic_DNA"/>
</dbReference>
<accession>A0A1B1TB89</accession>
<organism evidence="1">
    <name type="scientific">uncultured Poseidoniia archaeon</name>
    <dbReference type="NCBI Taxonomy" id="1697135"/>
    <lineage>
        <taxon>Archaea</taxon>
        <taxon>Methanobacteriati</taxon>
        <taxon>Thermoplasmatota</taxon>
        <taxon>Candidatus Poseidoniia</taxon>
        <taxon>environmental samples</taxon>
    </lineage>
</organism>
<dbReference type="Pfam" id="PF01597">
    <property type="entry name" value="GCV_H"/>
    <property type="match status" value="1"/>
</dbReference>
<dbReference type="InterPro" id="IPR033753">
    <property type="entry name" value="GCV_H/Fam206"/>
</dbReference>
<protein>
    <submittedName>
        <fullName evidence="1">Glycine cleavage system H protein</fullName>
    </submittedName>
</protein>
<proteinExistence type="predicted"/>
<dbReference type="GO" id="GO:0005960">
    <property type="term" value="C:glycine cleavage complex"/>
    <property type="evidence" value="ECO:0007669"/>
    <property type="project" value="InterPro"/>
</dbReference>
<dbReference type="PANTHER" id="PTHR11715:SF3">
    <property type="entry name" value="GLYCINE CLEAVAGE SYSTEM H PROTEIN-RELATED"/>
    <property type="match status" value="1"/>
</dbReference>
<dbReference type="InterPro" id="IPR002930">
    <property type="entry name" value="GCV_H"/>
</dbReference>